<reference evidence="4 5" key="1">
    <citation type="submission" date="2019-02" db="EMBL/GenBank/DDBJ databases">
        <title>Deep-cultivation of Planctomycetes and their phenomic and genomic characterization uncovers novel biology.</title>
        <authorList>
            <person name="Wiegand S."/>
            <person name="Jogler M."/>
            <person name="Boedeker C."/>
            <person name="Pinto D."/>
            <person name="Vollmers J."/>
            <person name="Rivas-Marin E."/>
            <person name="Kohn T."/>
            <person name="Peeters S.H."/>
            <person name="Heuer A."/>
            <person name="Rast P."/>
            <person name="Oberbeckmann S."/>
            <person name="Bunk B."/>
            <person name="Jeske O."/>
            <person name="Meyerdierks A."/>
            <person name="Storesund J.E."/>
            <person name="Kallscheuer N."/>
            <person name="Luecker S."/>
            <person name="Lage O.M."/>
            <person name="Pohl T."/>
            <person name="Merkel B.J."/>
            <person name="Hornburger P."/>
            <person name="Mueller R.-W."/>
            <person name="Bruemmer F."/>
            <person name="Labrenz M."/>
            <person name="Spormann A.M."/>
            <person name="Op Den Camp H."/>
            <person name="Overmann J."/>
            <person name="Amann R."/>
            <person name="Jetten M.S.M."/>
            <person name="Mascher T."/>
            <person name="Medema M.H."/>
            <person name="Devos D.P."/>
            <person name="Kaster A.-K."/>
            <person name="Ovreas L."/>
            <person name="Rohde M."/>
            <person name="Galperin M.Y."/>
            <person name="Jogler C."/>
        </authorList>
    </citation>
    <scope>NUCLEOTIDE SEQUENCE [LARGE SCALE GENOMIC DNA]</scope>
    <source>
        <strain evidence="4 5">Pla52n</strain>
    </source>
</reference>
<proteinExistence type="predicted"/>
<dbReference type="Gene3D" id="3.40.50.720">
    <property type="entry name" value="NAD(P)-binding Rossmann-like Domain"/>
    <property type="match status" value="1"/>
</dbReference>
<dbReference type="Gene3D" id="3.30.360.10">
    <property type="entry name" value="Dihydrodipicolinate Reductase, domain 2"/>
    <property type="match status" value="1"/>
</dbReference>
<dbReference type="Pfam" id="PF22725">
    <property type="entry name" value="GFO_IDH_MocA_C3"/>
    <property type="match status" value="1"/>
</dbReference>
<dbReference type="InterPro" id="IPR055170">
    <property type="entry name" value="GFO_IDH_MocA-like_dom"/>
</dbReference>
<evidence type="ECO:0000259" key="3">
    <source>
        <dbReference type="Pfam" id="PF22725"/>
    </source>
</evidence>
<dbReference type="SUPFAM" id="SSF55347">
    <property type="entry name" value="Glyceraldehyde-3-phosphate dehydrogenase-like, C-terminal domain"/>
    <property type="match status" value="1"/>
</dbReference>
<name>A0A5C6ATF8_9BACT</name>
<evidence type="ECO:0000313" key="5">
    <source>
        <dbReference type="Proteomes" id="UP000320176"/>
    </source>
</evidence>
<accession>A0A5C6ATF8</accession>
<dbReference type="InterPro" id="IPR036291">
    <property type="entry name" value="NAD(P)-bd_dom_sf"/>
</dbReference>
<comment type="caution">
    <text evidence="4">The sequence shown here is derived from an EMBL/GenBank/DDBJ whole genome shotgun (WGS) entry which is preliminary data.</text>
</comment>
<gene>
    <name evidence="4" type="primary">afr_4</name>
    <name evidence="4" type="ORF">Pla52n_36090</name>
</gene>
<dbReference type="Proteomes" id="UP000320176">
    <property type="component" value="Unassembled WGS sequence"/>
</dbReference>
<protein>
    <submittedName>
        <fullName evidence="4">1,5-anhydro-D-fructose reductase</fullName>
        <ecNumber evidence="4">1.1.1.292</ecNumber>
    </submittedName>
</protein>
<dbReference type="PANTHER" id="PTHR43818:SF11">
    <property type="entry name" value="BCDNA.GH03377"/>
    <property type="match status" value="1"/>
</dbReference>
<evidence type="ECO:0000259" key="2">
    <source>
        <dbReference type="Pfam" id="PF01408"/>
    </source>
</evidence>
<dbReference type="OrthoDB" id="9815825at2"/>
<dbReference type="GO" id="GO:0033712">
    <property type="term" value="F:1,5-anhydro-D-fructose reductase (1,5-anhydro-D-mannitol-forming) activity"/>
    <property type="evidence" value="ECO:0007669"/>
    <property type="project" value="UniProtKB-EC"/>
</dbReference>
<keyword evidence="5" id="KW-1185">Reference proteome</keyword>
<feature type="domain" description="GFO/IDH/MocA-like oxidoreductase" evidence="3">
    <location>
        <begin position="135"/>
        <end position="280"/>
    </location>
</feature>
<dbReference type="Pfam" id="PF01408">
    <property type="entry name" value="GFO_IDH_MocA"/>
    <property type="match status" value="1"/>
</dbReference>
<sequence>MTKPFTAAVVGTGFIGPVHVEALLRAGVNVAGIVGSTPEKSQQAARSLGLDKGYASLDEVLADESVDVVHLATPNRLHFEQATAVLKAGKHVMCEKPLAMNSDESAQLVKLAAESGLVAGVAYNIRFYPLCHESRERIASTDFGETLHVTGSYVQDWLLKPTDFNWRVVAADGGELRAVADIGTHWLDLIQFITGQHVVAVCADLQTVYPTRHRPVGGVKTFSGEADRGETEPIEITTEDAAAILLKFANGARGSLSVSQVTAGRKNCLRFEIAGAQQSISFNSEQPNQLWIGHRDRPNETLIRDPGTMSASAAAIANYPGGHNEGFPDTFKQLFRTFYGYIESGDQTSACPFPTFADGHREILLCEAILTSHREQRWAQVEEAGS</sequence>
<dbReference type="SUPFAM" id="SSF51735">
    <property type="entry name" value="NAD(P)-binding Rossmann-fold domains"/>
    <property type="match status" value="1"/>
</dbReference>
<evidence type="ECO:0000256" key="1">
    <source>
        <dbReference type="ARBA" id="ARBA00023002"/>
    </source>
</evidence>
<evidence type="ECO:0000313" key="4">
    <source>
        <dbReference type="EMBL" id="TWU02559.1"/>
    </source>
</evidence>
<keyword evidence="1 4" id="KW-0560">Oxidoreductase</keyword>
<dbReference type="InterPro" id="IPR000683">
    <property type="entry name" value="Gfo/Idh/MocA-like_OxRdtase_N"/>
</dbReference>
<dbReference type="GO" id="GO:0000166">
    <property type="term" value="F:nucleotide binding"/>
    <property type="evidence" value="ECO:0007669"/>
    <property type="project" value="InterPro"/>
</dbReference>
<organism evidence="4 5">
    <name type="scientific">Stieleria varia</name>
    <dbReference type="NCBI Taxonomy" id="2528005"/>
    <lineage>
        <taxon>Bacteria</taxon>
        <taxon>Pseudomonadati</taxon>
        <taxon>Planctomycetota</taxon>
        <taxon>Planctomycetia</taxon>
        <taxon>Pirellulales</taxon>
        <taxon>Pirellulaceae</taxon>
        <taxon>Stieleria</taxon>
    </lineage>
</organism>
<dbReference type="RefSeq" id="WP_146520863.1">
    <property type="nucleotide sequence ID" value="NZ_CP151726.1"/>
</dbReference>
<dbReference type="AlphaFoldDB" id="A0A5C6ATF8"/>
<dbReference type="InterPro" id="IPR050463">
    <property type="entry name" value="Gfo/Idh/MocA_oxidrdct_glycsds"/>
</dbReference>
<dbReference type="PANTHER" id="PTHR43818">
    <property type="entry name" value="BCDNA.GH03377"/>
    <property type="match status" value="1"/>
</dbReference>
<dbReference type="EMBL" id="SJPN01000004">
    <property type="protein sequence ID" value="TWU02559.1"/>
    <property type="molecule type" value="Genomic_DNA"/>
</dbReference>
<feature type="domain" description="Gfo/Idh/MocA-like oxidoreductase N-terminal" evidence="2">
    <location>
        <begin position="6"/>
        <end position="123"/>
    </location>
</feature>
<dbReference type="EC" id="1.1.1.292" evidence="4"/>